<feature type="transmembrane region" description="Helical" evidence="1">
    <location>
        <begin position="15"/>
        <end position="38"/>
    </location>
</feature>
<protein>
    <recommendedName>
        <fullName evidence="2">CHASE4 domain-containing protein</fullName>
    </recommendedName>
</protein>
<evidence type="ECO:0000313" key="3">
    <source>
        <dbReference type="EMBL" id="QQR37430.1"/>
    </source>
</evidence>
<keyword evidence="1" id="KW-0472">Membrane</keyword>
<dbReference type="Proteomes" id="UP000595460">
    <property type="component" value="Chromosome"/>
</dbReference>
<keyword evidence="1" id="KW-0812">Transmembrane</keyword>
<keyword evidence="1" id="KW-1133">Transmembrane helix</keyword>
<accession>A0ABX7BZN5</accession>
<sequence length="285" mass="30441">MSQSNTSNWQFSRKVMLPIVVAILVTIGTVASFVAWSVGRADDQALARQTRLLEQAIADQMAAVPAGQEELAVWDEAVEAVAGRDVDWLNENIGATAFNIHGQSRLYLLDAGGKPVYAMRDGGQVPGKSVELVRETLAPLIEELHSIDNQAAIDAYNNFIGEAPPSAMDVALVEGRPAIVSVMPMLLDVSTDFAPVGEEPILVSVVLLDDVLAGELEAQYLFENARFETGPDAIDTQASFAVRNKAGEPVTWSNGSPTAPAPVFSMTPSRLCWAPSSSPARSSSF</sequence>
<dbReference type="InterPro" id="IPR007892">
    <property type="entry name" value="CHASE4"/>
</dbReference>
<dbReference type="EMBL" id="CP068047">
    <property type="protein sequence ID" value="QQR37430.1"/>
    <property type="molecule type" value="Genomic_DNA"/>
</dbReference>
<evidence type="ECO:0000259" key="2">
    <source>
        <dbReference type="Pfam" id="PF05228"/>
    </source>
</evidence>
<proteinExistence type="predicted"/>
<dbReference type="Pfam" id="PF05228">
    <property type="entry name" value="CHASE4"/>
    <property type="match status" value="1"/>
</dbReference>
<evidence type="ECO:0000256" key="1">
    <source>
        <dbReference type="SAM" id="Phobius"/>
    </source>
</evidence>
<organism evidence="3 4">
    <name type="scientific">Devosia oryziradicis</name>
    <dbReference type="NCBI Taxonomy" id="2801335"/>
    <lineage>
        <taxon>Bacteria</taxon>
        <taxon>Pseudomonadati</taxon>
        <taxon>Pseudomonadota</taxon>
        <taxon>Alphaproteobacteria</taxon>
        <taxon>Hyphomicrobiales</taxon>
        <taxon>Devosiaceae</taxon>
        <taxon>Devosia</taxon>
    </lineage>
</organism>
<keyword evidence="4" id="KW-1185">Reference proteome</keyword>
<gene>
    <name evidence="3" type="ORF">JI749_07420</name>
</gene>
<evidence type="ECO:0000313" key="4">
    <source>
        <dbReference type="Proteomes" id="UP000595460"/>
    </source>
</evidence>
<reference evidence="3 4" key="1">
    <citation type="submission" date="2021-01" db="EMBL/GenBank/DDBJ databases">
        <title>Genome seq and assembly of Devosia sp. G19.</title>
        <authorList>
            <person name="Chhetri G."/>
        </authorList>
    </citation>
    <scope>NUCLEOTIDE SEQUENCE [LARGE SCALE GENOMIC DNA]</scope>
    <source>
        <strain evidence="3 4">G19</strain>
    </source>
</reference>
<feature type="domain" description="CHASE4" evidence="2">
    <location>
        <begin position="56"/>
        <end position="227"/>
    </location>
</feature>
<name>A0ABX7BZN5_9HYPH</name>
<dbReference type="RefSeq" id="WP_201661674.1">
    <property type="nucleotide sequence ID" value="NZ_CP068047.1"/>
</dbReference>